<feature type="transmembrane region" description="Helical" evidence="2">
    <location>
        <begin position="87"/>
        <end position="114"/>
    </location>
</feature>
<evidence type="ECO:0000256" key="2">
    <source>
        <dbReference type="SAM" id="Phobius"/>
    </source>
</evidence>
<keyword evidence="2" id="KW-0812">Transmembrane</keyword>
<dbReference type="EMBL" id="CDMZ01000535">
    <property type="protein sequence ID" value="CUC09304.1"/>
    <property type="molecule type" value="Genomic_DNA"/>
</dbReference>
<gene>
    <name evidence="3" type="ORF">Cvel_18109.t2.CR2</name>
</gene>
<evidence type="ECO:0000256" key="1">
    <source>
        <dbReference type="SAM" id="MobiDB-lite"/>
    </source>
</evidence>
<dbReference type="InterPro" id="IPR027948">
    <property type="entry name" value="DUF4436"/>
</dbReference>
<proteinExistence type="predicted"/>
<keyword evidence="2" id="KW-1133">Transmembrane helix</keyword>
<feature type="region of interest" description="Disordered" evidence="1">
    <location>
        <begin position="205"/>
        <end position="304"/>
    </location>
</feature>
<organism evidence="3">
    <name type="scientific">Chromera velia CCMP2878</name>
    <dbReference type="NCBI Taxonomy" id="1169474"/>
    <lineage>
        <taxon>Eukaryota</taxon>
        <taxon>Sar</taxon>
        <taxon>Alveolata</taxon>
        <taxon>Colpodellida</taxon>
        <taxon>Chromeraceae</taxon>
        <taxon>Chromera</taxon>
    </lineage>
</organism>
<evidence type="ECO:0008006" key="4">
    <source>
        <dbReference type="Google" id="ProtNLM"/>
    </source>
</evidence>
<evidence type="ECO:0000313" key="3">
    <source>
        <dbReference type="EMBL" id="CUC09304.1"/>
    </source>
</evidence>
<feature type="compositionally biased region" description="Basic and acidic residues" evidence="1">
    <location>
        <begin position="205"/>
        <end position="217"/>
    </location>
</feature>
<feature type="compositionally biased region" description="Low complexity" evidence="1">
    <location>
        <begin position="239"/>
        <end position="251"/>
    </location>
</feature>
<reference evidence="3" key="1">
    <citation type="submission" date="2014-11" db="EMBL/GenBank/DDBJ databases">
        <title>Molecular phylogeny of cliff fern family Woodsiaceae with morphological implications.</title>
        <authorList>
            <person name="Shao Y.-Z."/>
            <person name="Wei R."/>
            <person name="Zhang X.-C."/>
        </authorList>
    </citation>
    <scope>NUCLEOTIDE SEQUENCE</scope>
</reference>
<dbReference type="AlphaFoldDB" id="A0A0K6S6Q4"/>
<dbReference type="VEuPathDB" id="CryptoDB:Cvel_18109"/>
<sequence>MEFTCQASLVDRANDFTTFYEETLSDGRVYVQQGDDINRPVAQALTVSELQAGISLYPHHHGWNAEVNIVTGEQSGVEVVVTFHRSVAIKAMVCFVMALMWAAAICILLAALSLLRSVEDASYDVPALAVGLLFAMPFIRDVMPDVPTVGVSVDFLSYYWVLLIIVIATVLSLSTTLYRLNRRSLHQEMLRWVDDPLDSFEKGLERAPETEGEEKQLHLVPGQKGERRVPFEPVNFSSDATPGAPAAATAGDADKHLVLTAGVSAPVGHEEVKSTGPSPGEGQEKEKLRVENEWPEDGGGKERQ</sequence>
<keyword evidence="2" id="KW-0472">Membrane</keyword>
<feature type="compositionally biased region" description="Basic and acidic residues" evidence="1">
    <location>
        <begin position="282"/>
        <end position="304"/>
    </location>
</feature>
<dbReference type="Pfam" id="PF14494">
    <property type="entry name" value="DUF4436"/>
    <property type="match status" value="1"/>
</dbReference>
<protein>
    <recommendedName>
        <fullName evidence="4">Transmembrane protein</fullName>
    </recommendedName>
</protein>
<feature type="transmembrane region" description="Helical" evidence="2">
    <location>
        <begin position="159"/>
        <end position="180"/>
    </location>
</feature>
<accession>A0A0K6S6Q4</accession>
<dbReference type="PhylomeDB" id="A0A0K6S6Q4"/>
<name>A0A0K6S6Q4_9ALVE</name>